<proteinExistence type="predicted"/>
<name>A0ABR8UGI8_9GAMM</name>
<evidence type="ECO:0000313" key="2">
    <source>
        <dbReference type="Proteomes" id="UP000647183"/>
    </source>
</evidence>
<organism evidence="1 2">
    <name type="scientific">Luteimonas colneyensis</name>
    <dbReference type="NCBI Taxonomy" id="2762230"/>
    <lineage>
        <taxon>Bacteria</taxon>
        <taxon>Pseudomonadati</taxon>
        <taxon>Pseudomonadota</taxon>
        <taxon>Gammaproteobacteria</taxon>
        <taxon>Lysobacterales</taxon>
        <taxon>Lysobacteraceae</taxon>
        <taxon>Luteimonas</taxon>
    </lineage>
</organism>
<gene>
    <name evidence="1" type="ORF">H9645_03625</name>
</gene>
<sequence>MPAPAVTKFGGDVRLWRKTALGALIPVILEPNDPTGNQPIEANAMVFSREEGETIEIASKRRGTRYNQPIYSEQEPGTTSMALTLLEVPPLILGRVLFGEAATEVTVAAGTATSAPVTGIVKDRPVQLPHRYLSDTVAPVVEKNGTPLIAGTDYTIDYRRGQIMFRSAAVSAGDTDVTISYSYAGYTYIDIAGGGTPTETFYVTGDMENRVTGDDGELVVYEWRASVDGEVDLFGSEPISPTLTGPCIVPADQEAPYNFRVIKAAA</sequence>
<evidence type="ECO:0000313" key="1">
    <source>
        <dbReference type="EMBL" id="MBD7987111.1"/>
    </source>
</evidence>
<reference evidence="1 2" key="1">
    <citation type="submission" date="2020-08" db="EMBL/GenBank/DDBJ databases">
        <title>A Genomic Blueprint of the Chicken Gut Microbiome.</title>
        <authorList>
            <person name="Gilroy R."/>
            <person name="Ravi A."/>
            <person name="Getino M."/>
            <person name="Pursley I."/>
            <person name="Horton D.L."/>
            <person name="Alikhan N.-F."/>
            <person name="Baker D."/>
            <person name="Gharbi K."/>
            <person name="Hall N."/>
            <person name="Watson M."/>
            <person name="Adriaenssens E.M."/>
            <person name="Foster-Nyarko E."/>
            <person name="Jarju S."/>
            <person name="Secka A."/>
            <person name="Antonio M."/>
            <person name="Oren A."/>
            <person name="Chaudhuri R."/>
            <person name="La Ragione R.M."/>
            <person name="Hildebrand F."/>
            <person name="Pallen M.J."/>
        </authorList>
    </citation>
    <scope>NUCLEOTIDE SEQUENCE [LARGE SCALE GENOMIC DNA]</scope>
    <source>
        <strain evidence="1 2">Sa2BVA3</strain>
    </source>
</reference>
<dbReference type="Proteomes" id="UP000647183">
    <property type="component" value="Unassembled WGS sequence"/>
</dbReference>
<protein>
    <recommendedName>
        <fullName evidence="3">Major tail protein</fullName>
    </recommendedName>
</protein>
<evidence type="ECO:0008006" key="3">
    <source>
        <dbReference type="Google" id="ProtNLM"/>
    </source>
</evidence>
<accession>A0ABR8UGI8</accession>
<dbReference type="EMBL" id="JACSQJ010000001">
    <property type="protein sequence ID" value="MBD7987111.1"/>
    <property type="molecule type" value="Genomic_DNA"/>
</dbReference>
<dbReference type="RefSeq" id="WP_191728328.1">
    <property type="nucleotide sequence ID" value="NZ_JACSQJ010000001.1"/>
</dbReference>
<keyword evidence="2" id="KW-1185">Reference proteome</keyword>
<comment type="caution">
    <text evidence="1">The sequence shown here is derived from an EMBL/GenBank/DDBJ whole genome shotgun (WGS) entry which is preliminary data.</text>
</comment>